<dbReference type="PANTHER" id="PTHR13068">
    <property type="entry name" value="CGI-12 PROTEIN-RELATED"/>
    <property type="match status" value="1"/>
</dbReference>
<dbReference type="OrthoDB" id="637682at2759"/>
<accession>A0A200QI94</accession>
<dbReference type="GO" id="GO:0006353">
    <property type="term" value="P:DNA-templated transcription termination"/>
    <property type="evidence" value="ECO:0007669"/>
    <property type="project" value="UniProtKB-KW"/>
</dbReference>
<sequence>MVGYFINSIGLSKDEAITASNKLTHLKSTKTPDSVLNFFNKVELGLNGSDLGDLIAGDPYLFTRGLNTRIIPSFVFLETILGCKENVVKVFKKSKWLVSGKVEGEFGISRDSWMFTYAIDAICSLICRSRKFKLGFLMNEVGYDPGYIASHPKLLMYSLVKRVAPRNAVLRVLKEKKLIKTNPGLYSFVCFPETQFLKDFLLKYKDDIPDVYEAYISKYYEIRDKVELKFSVLWSRIEEEED</sequence>
<dbReference type="InParanoid" id="A0A200QI94"/>
<evidence type="ECO:0000313" key="5">
    <source>
        <dbReference type="Proteomes" id="UP000195402"/>
    </source>
</evidence>
<dbReference type="Pfam" id="PF02536">
    <property type="entry name" value="mTERF"/>
    <property type="match status" value="1"/>
</dbReference>
<dbReference type="GO" id="GO:0003676">
    <property type="term" value="F:nucleic acid binding"/>
    <property type="evidence" value="ECO:0007669"/>
    <property type="project" value="InterPro"/>
</dbReference>
<proteinExistence type="inferred from homology"/>
<keyword evidence="2" id="KW-0806">Transcription termination</keyword>
<organism evidence="4 5">
    <name type="scientific">Macleaya cordata</name>
    <name type="common">Five-seeded plume-poppy</name>
    <name type="synonym">Bocconia cordata</name>
    <dbReference type="NCBI Taxonomy" id="56857"/>
    <lineage>
        <taxon>Eukaryota</taxon>
        <taxon>Viridiplantae</taxon>
        <taxon>Streptophyta</taxon>
        <taxon>Embryophyta</taxon>
        <taxon>Tracheophyta</taxon>
        <taxon>Spermatophyta</taxon>
        <taxon>Magnoliopsida</taxon>
        <taxon>Ranunculales</taxon>
        <taxon>Papaveraceae</taxon>
        <taxon>Papaveroideae</taxon>
        <taxon>Macleaya</taxon>
    </lineage>
</organism>
<keyword evidence="5" id="KW-1185">Reference proteome</keyword>
<evidence type="ECO:0000256" key="3">
    <source>
        <dbReference type="ARBA" id="ARBA00022946"/>
    </source>
</evidence>
<gene>
    <name evidence="4" type="ORF">BVC80_1597g4</name>
</gene>
<dbReference type="Proteomes" id="UP000195402">
    <property type="component" value="Unassembled WGS sequence"/>
</dbReference>
<keyword evidence="2" id="KW-0805">Transcription regulation</keyword>
<reference evidence="4 5" key="1">
    <citation type="journal article" date="2017" name="Mol. Plant">
        <title>The Genome of Medicinal Plant Macleaya cordata Provides New Insights into Benzylisoquinoline Alkaloids Metabolism.</title>
        <authorList>
            <person name="Liu X."/>
            <person name="Liu Y."/>
            <person name="Huang P."/>
            <person name="Ma Y."/>
            <person name="Qing Z."/>
            <person name="Tang Q."/>
            <person name="Cao H."/>
            <person name="Cheng P."/>
            <person name="Zheng Y."/>
            <person name="Yuan Z."/>
            <person name="Zhou Y."/>
            <person name="Liu J."/>
            <person name="Tang Z."/>
            <person name="Zhuo Y."/>
            <person name="Zhang Y."/>
            <person name="Yu L."/>
            <person name="Huang J."/>
            <person name="Yang P."/>
            <person name="Peng Q."/>
            <person name="Zhang J."/>
            <person name="Jiang W."/>
            <person name="Zhang Z."/>
            <person name="Lin K."/>
            <person name="Ro D.K."/>
            <person name="Chen X."/>
            <person name="Xiong X."/>
            <person name="Shang Y."/>
            <person name="Huang S."/>
            <person name="Zeng J."/>
        </authorList>
    </citation>
    <scope>NUCLEOTIDE SEQUENCE [LARGE SCALE GENOMIC DNA]</scope>
    <source>
        <strain evidence="5">cv. BLH2017</strain>
        <tissue evidence="4">Root</tissue>
    </source>
</reference>
<dbReference type="AlphaFoldDB" id="A0A200QI94"/>
<evidence type="ECO:0000256" key="2">
    <source>
        <dbReference type="ARBA" id="ARBA00022472"/>
    </source>
</evidence>
<dbReference type="InterPro" id="IPR038538">
    <property type="entry name" value="MTERF_sf"/>
</dbReference>
<dbReference type="PANTHER" id="PTHR13068:SF231">
    <property type="entry name" value="TRANSCRIPTION TERMINATION FACTOR MTERF2, CHLOROPLASTIC-LIKE"/>
    <property type="match status" value="1"/>
</dbReference>
<dbReference type="Gene3D" id="1.25.70.10">
    <property type="entry name" value="Transcription termination factor 3, mitochondrial"/>
    <property type="match status" value="1"/>
</dbReference>
<evidence type="ECO:0000256" key="1">
    <source>
        <dbReference type="ARBA" id="ARBA00007692"/>
    </source>
</evidence>
<keyword evidence="2" id="KW-0804">Transcription</keyword>
<comment type="caution">
    <text evidence="4">The sequence shown here is derived from an EMBL/GenBank/DDBJ whole genome shotgun (WGS) entry which is preliminary data.</text>
</comment>
<dbReference type="SMART" id="SM00733">
    <property type="entry name" value="Mterf"/>
    <property type="match status" value="2"/>
</dbReference>
<keyword evidence="3" id="KW-0809">Transit peptide</keyword>
<dbReference type="InterPro" id="IPR003690">
    <property type="entry name" value="MTERF"/>
</dbReference>
<evidence type="ECO:0000313" key="4">
    <source>
        <dbReference type="EMBL" id="OVA10220.1"/>
    </source>
</evidence>
<dbReference type="EMBL" id="MVGT01002025">
    <property type="protein sequence ID" value="OVA10220.1"/>
    <property type="molecule type" value="Genomic_DNA"/>
</dbReference>
<dbReference type="STRING" id="56857.A0A200QI94"/>
<comment type="similarity">
    <text evidence="1">Belongs to the mTERF family.</text>
</comment>
<protein>
    <submittedName>
        <fullName evidence="4">Mitochodrial transcription termination factor-related</fullName>
    </submittedName>
</protein>
<name>A0A200QI94_MACCD</name>